<dbReference type="GO" id="GO:0019867">
    <property type="term" value="C:outer membrane"/>
    <property type="evidence" value="ECO:0007669"/>
    <property type="project" value="InterPro"/>
</dbReference>
<accession>A0A316F097</accession>
<feature type="transmembrane region" description="Helical" evidence="4">
    <location>
        <begin position="39"/>
        <end position="62"/>
    </location>
</feature>
<feature type="domain" description="Glycine zipper 2TM" evidence="5">
    <location>
        <begin position="150"/>
        <end position="190"/>
    </location>
</feature>
<name>A0A316F097_9BURK</name>
<evidence type="ECO:0000256" key="2">
    <source>
        <dbReference type="ARBA" id="ARBA00023136"/>
    </source>
</evidence>
<evidence type="ECO:0000313" key="7">
    <source>
        <dbReference type="Proteomes" id="UP000245754"/>
    </source>
</evidence>
<dbReference type="InterPro" id="IPR051407">
    <property type="entry name" value="Bact_OM_lipoprot/Surf_antigen"/>
</dbReference>
<organism evidence="6 7">
    <name type="scientific">Cupriavidus plantarum</name>
    <dbReference type="NCBI Taxonomy" id="942865"/>
    <lineage>
        <taxon>Bacteria</taxon>
        <taxon>Pseudomonadati</taxon>
        <taxon>Pseudomonadota</taxon>
        <taxon>Betaproteobacteria</taxon>
        <taxon>Burkholderiales</taxon>
        <taxon>Burkholderiaceae</taxon>
        <taxon>Cupriavidus</taxon>
    </lineage>
</organism>
<evidence type="ECO:0000256" key="4">
    <source>
        <dbReference type="SAM" id="Phobius"/>
    </source>
</evidence>
<evidence type="ECO:0000256" key="1">
    <source>
        <dbReference type="ARBA" id="ARBA00004370"/>
    </source>
</evidence>
<protein>
    <submittedName>
        <fullName evidence="6">Glycine zipper 2TM protein</fullName>
    </submittedName>
</protein>
<feature type="region of interest" description="Disordered" evidence="3">
    <location>
        <begin position="1"/>
        <end position="34"/>
    </location>
</feature>
<comment type="subcellular location">
    <subcellularLocation>
        <location evidence="1">Membrane</location>
    </subcellularLocation>
</comment>
<dbReference type="PANTHER" id="PTHR35603">
    <property type="match status" value="1"/>
</dbReference>
<dbReference type="InterPro" id="IPR008816">
    <property type="entry name" value="Gly_zipper_2TM_dom"/>
</dbReference>
<feature type="compositionally biased region" description="Pro residues" evidence="3">
    <location>
        <begin position="1"/>
        <end position="12"/>
    </location>
</feature>
<evidence type="ECO:0000259" key="5">
    <source>
        <dbReference type="Pfam" id="PF05433"/>
    </source>
</evidence>
<gene>
    <name evidence="6" type="ORF">C7419_1011813</name>
</gene>
<keyword evidence="7" id="KW-1185">Reference proteome</keyword>
<dbReference type="Proteomes" id="UP000245754">
    <property type="component" value="Unassembled WGS sequence"/>
</dbReference>
<sequence length="238" mass="23925">MQSPVPQSPVPSTPSATTPSATTPSSSTPVPRSRRLHPLVGAAAVAVVVASLTAVAAMTGVLPTSKANQNANMEAAPTATPSATAPVAGYVPQTPPPGSTTRPPAYEQASNNAPPQPAAQQPAPAVKPSHTAGRIVAVTPIQTEKPTSGLGAVGGAVVGGLLGNQIGRGNGRILGTVAGAAAGGYAGNVVEKHVNKDTQYRVSVKMDDGTQRTFTYERDPGVQIGQRVHMERGVLVNG</sequence>
<comment type="caution">
    <text evidence="6">The sequence shown here is derived from an EMBL/GenBank/DDBJ whole genome shotgun (WGS) entry which is preliminary data.</text>
</comment>
<keyword evidence="4" id="KW-0812">Transmembrane</keyword>
<keyword evidence="2 4" id="KW-0472">Membrane</keyword>
<feature type="compositionally biased region" description="Low complexity" evidence="3">
    <location>
        <begin position="75"/>
        <end position="88"/>
    </location>
</feature>
<feature type="region of interest" description="Disordered" evidence="3">
    <location>
        <begin position="72"/>
        <end position="126"/>
    </location>
</feature>
<dbReference type="AlphaFoldDB" id="A0A316F097"/>
<dbReference type="PANTHER" id="PTHR35603:SF2">
    <property type="entry name" value="OUTER MEMBRANE LIPOPROTEIN"/>
    <property type="match status" value="1"/>
</dbReference>
<feature type="compositionally biased region" description="Low complexity" evidence="3">
    <location>
        <begin position="13"/>
        <end position="31"/>
    </location>
</feature>
<evidence type="ECO:0000313" key="6">
    <source>
        <dbReference type="EMBL" id="PWK37926.1"/>
    </source>
</evidence>
<dbReference type="EMBL" id="QGGT01000001">
    <property type="protein sequence ID" value="PWK37926.1"/>
    <property type="molecule type" value="Genomic_DNA"/>
</dbReference>
<proteinExistence type="predicted"/>
<reference evidence="6 7" key="1">
    <citation type="submission" date="2018-05" db="EMBL/GenBank/DDBJ databases">
        <title>Genomic Encyclopedia of Type Strains, Phase IV (KMG-V): Genome sequencing to study the core and pangenomes of soil and plant-associated prokaryotes.</title>
        <authorList>
            <person name="Whitman W."/>
        </authorList>
    </citation>
    <scope>NUCLEOTIDE SEQUENCE [LARGE SCALE GENOMIC DNA]</scope>
    <source>
        <strain evidence="6 7">SLV-132</strain>
    </source>
</reference>
<dbReference type="Pfam" id="PF05433">
    <property type="entry name" value="Rick_17kDa_Anti"/>
    <property type="match status" value="1"/>
</dbReference>
<evidence type="ECO:0000256" key="3">
    <source>
        <dbReference type="SAM" id="MobiDB-lite"/>
    </source>
</evidence>
<keyword evidence="4" id="KW-1133">Transmembrane helix</keyword>